<dbReference type="Proteomes" id="UP001364224">
    <property type="component" value="Unassembled WGS sequence"/>
</dbReference>
<accession>A0ABU8BGV6</accession>
<proteinExistence type="predicted"/>
<comment type="caution">
    <text evidence="2">The sequence shown here is derived from an EMBL/GenBank/DDBJ whole genome shotgun (WGS) entry which is preliminary data.</text>
</comment>
<reference evidence="2 3" key="1">
    <citation type="submission" date="2024-02" db="EMBL/GenBank/DDBJ databases">
        <title>Adaptive strategies in a cosmopolitan and abundant soil bacterium.</title>
        <authorList>
            <person name="Carini P."/>
        </authorList>
    </citation>
    <scope>NUCLEOTIDE SEQUENCE [LARGE SCALE GENOMIC DNA]</scope>
    <source>
        <strain evidence="2 3">AZCC 1608</strain>
    </source>
</reference>
<protein>
    <submittedName>
        <fullName evidence="2">Class 3 adenylate cyclase</fullName>
    </submittedName>
</protein>
<dbReference type="Gene3D" id="3.30.70.1230">
    <property type="entry name" value="Nucleotide cyclase"/>
    <property type="match status" value="1"/>
</dbReference>
<gene>
    <name evidence="2" type="ORF">V1286_004861</name>
</gene>
<dbReference type="EMBL" id="JAZHRV010000001">
    <property type="protein sequence ID" value="MEH2557332.1"/>
    <property type="molecule type" value="Genomic_DNA"/>
</dbReference>
<keyword evidence="3" id="KW-1185">Reference proteome</keyword>
<keyword evidence="1" id="KW-1133">Transmembrane helix</keyword>
<keyword evidence="1" id="KW-0812">Transmembrane</keyword>
<evidence type="ECO:0000313" key="2">
    <source>
        <dbReference type="EMBL" id="MEH2557332.1"/>
    </source>
</evidence>
<sequence>MVHREAPKSILVHALFGLRKLLGVATFALIIVLVGPKLFVLFDNPKNATIPAKLFEAREYILGKSAPVLHRYVPTNIAGSDRSDWILIGLAIVVTIFSGSIAQRSQTAQNRRLLRKSAQAWRRKEGVKPGSKLDAELETTLRMAESGKTVNRQELLRVFAETKKKLDTFGREVAFLAVDVVGSAGMKHGEDHASIQYDFEEYRKLVERIFRARGVLKTAWTPDGVMACFAHVEDACQSGKDVIKSLKVFNRDVKLSKADFAVRCGVNAGLVYFDDTTPLETISDRVIDVAGHMQKNAEPNTVLVARKIIEPLRQLEEFTHTTQVIDGYEASVWRDTVS</sequence>
<organism evidence="2 3">
    <name type="scientific">Bradyrhizobium algeriense</name>
    <dbReference type="NCBI Taxonomy" id="634784"/>
    <lineage>
        <taxon>Bacteria</taxon>
        <taxon>Pseudomonadati</taxon>
        <taxon>Pseudomonadota</taxon>
        <taxon>Alphaproteobacteria</taxon>
        <taxon>Hyphomicrobiales</taxon>
        <taxon>Nitrobacteraceae</taxon>
        <taxon>Bradyrhizobium</taxon>
    </lineage>
</organism>
<dbReference type="InterPro" id="IPR029787">
    <property type="entry name" value="Nucleotide_cyclase"/>
</dbReference>
<evidence type="ECO:0000256" key="1">
    <source>
        <dbReference type="SAM" id="Phobius"/>
    </source>
</evidence>
<feature type="transmembrane region" description="Helical" evidence="1">
    <location>
        <begin position="85"/>
        <end position="102"/>
    </location>
</feature>
<keyword evidence="1" id="KW-0472">Membrane</keyword>
<name>A0ABU8BGV6_9BRAD</name>
<feature type="transmembrane region" description="Helical" evidence="1">
    <location>
        <begin position="21"/>
        <end position="42"/>
    </location>
</feature>
<evidence type="ECO:0000313" key="3">
    <source>
        <dbReference type="Proteomes" id="UP001364224"/>
    </source>
</evidence>
<dbReference type="RefSeq" id="WP_334483387.1">
    <property type="nucleotide sequence ID" value="NZ_JAZHRV010000001.1"/>
</dbReference>
<dbReference type="SUPFAM" id="SSF55073">
    <property type="entry name" value="Nucleotide cyclase"/>
    <property type="match status" value="1"/>
</dbReference>